<feature type="site" description="Increases basicity of active site His" evidence="1">
    <location>
        <position position="142"/>
    </location>
</feature>
<dbReference type="CDD" id="cd03360">
    <property type="entry name" value="LbH_AT_putative"/>
    <property type="match status" value="1"/>
</dbReference>
<proteinExistence type="predicted"/>
<dbReference type="Gene3D" id="3.40.50.20">
    <property type="match status" value="1"/>
</dbReference>
<dbReference type="PANTHER" id="PTHR43300">
    <property type="entry name" value="ACETYLTRANSFERASE"/>
    <property type="match status" value="1"/>
</dbReference>
<reference evidence="4" key="1">
    <citation type="journal article" date="2020" name="mSystems">
        <title>Genome- and Community-Level Interaction Insights into Carbon Utilization and Element Cycling Functions of Hydrothermarchaeota in Hydrothermal Sediment.</title>
        <authorList>
            <person name="Zhou Z."/>
            <person name="Liu Y."/>
            <person name="Xu W."/>
            <person name="Pan J."/>
            <person name="Luo Z.H."/>
            <person name="Li M."/>
        </authorList>
    </citation>
    <scope>NUCLEOTIDE SEQUENCE [LARGE SCALE GENOMIC DNA]</scope>
    <source>
        <strain evidence="4">SpSt-1088</strain>
    </source>
</reference>
<name>A0A7C5U6G0_9BACT</name>
<dbReference type="Pfam" id="PF00132">
    <property type="entry name" value="Hexapep"/>
    <property type="match status" value="1"/>
</dbReference>
<feature type="binding site" evidence="2">
    <location>
        <begin position="36"/>
        <end position="37"/>
    </location>
    <ligand>
        <name>substrate</name>
    </ligand>
</feature>
<feature type="active site" description="Proton acceptor" evidence="1">
    <location>
        <position position="141"/>
    </location>
</feature>
<dbReference type="InterPro" id="IPR011004">
    <property type="entry name" value="Trimer_LpxA-like_sf"/>
</dbReference>
<dbReference type="InterPro" id="IPR041561">
    <property type="entry name" value="PglD_N"/>
</dbReference>
<dbReference type="AlphaFoldDB" id="A0A7C5U6G0"/>
<dbReference type="Pfam" id="PF17836">
    <property type="entry name" value="PglD_N"/>
    <property type="match status" value="1"/>
</dbReference>
<dbReference type="InterPro" id="IPR001451">
    <property type="entry name" value="Hexapep"/>
</dbReference>
<dbReference type="InterPro" id="IPR050179">
    <property type="entry name" value="Trans_hexapeptide_repeat"/>
</dbReference>
<dbReference type="SUPFAM" id="SSF51161">
    <property type="entry name" value="Trimeric LpxA-like enzymes"/>
    <property type="match status" value="1"/>
</dbReference>
<gene>
    <name evidence="4" type="ORF">ENM46_05265</name>
</gene>
<organism evidence="4">
    <name type="scientific">Fervidobacterium nodosum</name>
    <dbReference type="NCBI Taxonomy" id="2424"/>
    <lineage>
        <taxon>Bacteria</taxon>
        <taxon>Thermotogati</taxon>
        <taxon>Thermotogota</taxon>
        <taxon>Thermotogae</taxon>
        <taxon>Thermotogales</taxon>
        <taxon>Fervidobacteriaceae</taxon>
        <taxon>Fervidobacterium</taxon>
    </lineage>
</organism>
<accession>A0A7C5U6G0</accession>
<feature type="binding site" evidence="2">
    <location>
        <position position="72"/>
    </location>
    <ligand>
        <name>substrate</name>
    </ligand>
</feature>
<comment type="caution">
    <text evidence="4">The sequence shown here is derived from an EMBL/GenBank/DDBJ whole genome shotgun (WGS) entry which is preliminary data.</text>
</comment>
<dbReference type="PANTHER" id="PTHR43300:SF7">
    <property type="entry name" value="UDP-N-ACETYLBACILLOSAMINE N-ACETYLTRANSFERASE"/>
    <property type="match status" value="1"/>
</dbReference>
<dbReference type="NCBIfam" id="TIGR03570">
    <property type="entry name" value="NeuD_NnaD"/>
    <property type="match status" value="1"/>
</dbReference>
<feature type="domain" description="PglD N-terminal" evidence="3">
    <location>
        <begin position="6"/>
        <end position="84"/>
    </location>
</feature>
<evidence type="ECO:0000313" key="4">
    <source>
        <dbReference type="EMBL" id="HHR34336.1"/>
    </source>
</evidence>
<sequence length="222" mass="24703">MIDLKKVIIYGIGVIAKIVTNFLNLNDIEVEAYTVDDDYFEDSEFLGKPVVPLSIVEKRYPPEQYDGFVAVGYKRMRARKEMFEKMVSKGYFLINCVAKGAILLPNVEIGKNNLIFPGTVIENNVKIGDNNIIWSNATICHDSQIDNHNFIAAGVVIGGFCKIGNMNFIGFNSTIREKRIIPDEVLIGASSFVNKNPESLSVYYGVPAKKVKSLVNGVEIND</sequence>
<dbReference type="Gene3D" id="2.160.10.10">
    <property type="entry name" value="Hexapeptide repeat proteins"/>
    <property type="match status" value="1"/>
</dbReference>
<dbReference type="InterPro" id="IPR020019">
    <property type="entry name" value="AcTrfase_PglD-like"/>
</dbReference>
<evidence type="ECO:0000256" key="1">
    <source>
        <dbReference type="PIRSR" id="PIRSR620019-1"/>
    </source>
</evidence>
<dbReference type="EMBL" id="DRXW01000314">
    <property type="protein sequence ID" value="HHR34336.1"/>
    <property type="molecule type" value="Genomic_DNA"/>
</dbReference>
<protein>
    <recommendedName>
        <fullName evidence="3">PglD N-terminal domain-containing protein</fullName>
    </recommendedName>
</protein>
<evidence type="ECO:0000256" key="2">
    <source>
        <dbReference type="PIRSR" id="PIRSR620019-2"/>
    </source>
</evidence>
<evidence type="ECO:0000259" key="3">
    <source>
        <dbReference type="Pfam" id="PF17836"/>
    </source>
</evidence>